<dbReference type="GeneID" id="27360555"/>
<keyword evidence="3" id="KW-1185">Reference proteome</keyword>
<dbReference type="HOGENOM" id="CLU_038842_0_0_1"/>
<protein>
    <recommendedName>
        <fullName evidence="1">Ubiquitin-like domain-containing protein</fullName>
    </recommendedName>
</protein>
<name>A0A0D2AIF1_9EURO</name>
<gene>
    <name evidence="2" type="ORF">PV06_08481</name>
</gene>
<organism evidence="2 3">
    <name type="scientific">Exophiala oligosperma</name>
    <dbReference type="NCBI Taxonomy" id="215243"/>
    <lineage>
        <taxon>Eukaryota</taxon>
        <taxon>Fungi</taxon>
        <taxon>Dikarya</taxon>
        <taxon>Ascomycota</taxon>
        <taxon>Pezizomycotina</taxon>
        <taxon>Eurotiomycetes</taxon>
        <taxon>Chaetothyriomycetidae</taxon>
        <taxon>Chaetothyriales</taxon>
        <taxon>Herpotrichiellaceae</taxon>
        <taxon>Exophiala</taxon>
    </lineage>
</organism>
<dbReference type="AlphaFoldDB" id="A0A0D2AIF1"/>
<accession>A0A0D2AIF1</accession>
<dbReference type="Proteomes" id="UP000053342">
    <property type="component" value="Unassembled WGS sequence"/>
</dbReference>
<dbReference type="InterPro" id="IPR054464">
    <property type="entry name" value="ULD_fung"/>
</dbReference>
<dbReference type="PANTHER" id="PTHR38886">
    <property type="entry name" value="SESA DOMAIN-CONTAINING PROTEIN"/>
    <property type="match status" value="1"/>
</dbReference>
<dbReference type="PANTHER" id="PTHR38886:SF1">
    <property type="entry name" value="NACHT-NTPASE AND P-LOOP NTPASES N-TERMINAL DOMAIN-CONTAINING PROTEIN"/>
    <property type="match status" value="1"/>
</dbReference>
<sequence length="518" mass="58242">MKLTALPIGLIVKVGKALRTVDGASFEYQQLDIELQGLKRTLETIQTLQPTEDNISHLDAIRCLALTCQIPLNAFLQRLQKFEQRLGPFAKRSALGGTIRKSQWALQMGQEVQKLRAMISAKVLSLNLLLSVQNAENLGRVAAQTNEGLPKLFSKLESMSVEQTRISSSVVSQTDTLQQVGDGQRKLQTSFDDNTQQIVSKLDEADKRDRSLSHAMTSLTQNWAKVLATFSSLPHEFRDMLRRITASHFEMYGMLRTVQDHLSRTPCLHTQDSILFEDVLGRSKLLPYEYFQHFDMVDRFLRHQFEGFPGEDHIGKGAYVLLDMQRGGSEIVPAQWRNTVFPGATVQMSILLEELYSTRGSDSEAICPRSDCPGFLSTLGTGRLRCSNICVFEIANVNEGMGEVGSSHYEYQYEGGGTVDEDAEIAFDSPMLQKQRIEIQVFKRVHVRKAGIRTARVFVYLDFSIVGMPASLTEKFYVVERITKPMSGFPGPLTLRTLPTPLFTSRDLVLDFDTLFPP</sequence>
<feature type="domain" description="Ubiquitin-like" evidence="1">
    <location>
        <begin position="270"/>
        <end position="353"/>
    </location>
</feature>
<dbReference type="VEuPathDB" id="FungiDB:PV06_08481"/>
<reference evidence="2 3" key="1">
    <citation type="submission" date="2015-01" db="EMBL/GenBank/DDBJ databases">
        <title>The Genome Sequence of Exophiala oligosperma CBS72588.</title>
        <authorList>
            <consortium name="The Broad Institute Genomics Platform"/>
            <person name="Cuomo C."/>
            <person name="de Hoog S."/>
            <person name="Gorbushina A."/>
            <person name="Stielow B."/>
            <person name="Teixiera M."/>
            <person name="Abouelleil A."/>
            <person name="Chapman S.B."/>
            <person name="Priest M."/>
            <person name="Young S.K."/>
            <person name="Wortman J."/>
            <person name="Nusbaum C."/>
            <person name="Birren B."/>
        </authorList>
    </citation>
    <scope>NUCLEOTIDE SEQUENCE [LARGE SCALE GENOMIC DNA]</scope>
    <source>
        <strain evidence="2 3">CBS 72588</strain>
    </source>
</reference>
<proteinExistence type="predicted"/>
<dbReference type="Pfam" id="PF22893">
    <property type="entry name" value="ULD_2"/>
    <property type="match status" value="1"/>
</dbReference>
<dbReference type="OrthoDB" id="4151638at2759"/>
<dbReference type="EMBL" id="KN847339">
    <property type="protein sequence ID" value="KIW39911.1"/>
    <property type="molecule type" value="Genomic_DNA"/>
</dbReference>
<dbReference type="RefSeq" id="XP_016260127.1">
    <property type="nucleotide sequence ID" value="XM_016409819.1"/>
</dbReference>
<dbReference type="STRING" id="215243.A0A0D2AIF1"/>
<evidence type="ECO:0000259" key="1">
    <source>
        <dbReference type="Pfam" id="PF22893"/>
    </source>
</evidence>
<evidence type="ECO:0000313" key="3">
    <source>
        <dbReference type="Proteomes" id="UP000053342"/>
    </source>
</evidence>
<evidence type="ECO:0000313" key="2">
    <source>
        <dbReference type="EMBL" id="KIW39911.1"/>
    </source>
</evidence>